<evidence type="ECO:0000313" key="2">
    <source>
        <dbReference type="Proteomes" id="UP001370758"/>
    </source>
</evidence>
<reference evidence="1 2" key="1">
    <citation type="submission" date="2023-08" db="EMBL/GenBank/DDBJ databases">
        <authorList>
            <person name="Palmer J.M."/>
        </authorList>
    </citation>
    <scope>NUCLEOTIDE SEQUENCE [LARGE SCALE GENOMIC DNA]</scope>
    <source>
        <strain evidence="1 2">TWF481</strain>
    </source>
</reference>
<name>A0AAV9VT76_9PEZI</name>
<dbReference type="Proteomes" id="UP001370758">
    <property type="component" value="Unassembled WGS sequence"/>
</dbReference>
<dbReference type="AlphaFoldDB" id="A0AAV9VT76"/>
<comment type="caution">
    <text evidence="1">The sequence shown here is derived from an EMBL/GenBank/DDBJ whole genome shotgun (WGS) entry which is preliminary data.</text>
</comment>
<protein>
    <submittedName>
        <fullName evidence="1">Uncharacterized protein</fullName>
    </submittedName>
</protein>
<proteinExistence type="predicted"/>
<keyword evidence="2" id="KW-1185">Reference proteome</keyword>
<sequence length="132" mass="14327">MLWRPAANVVVGSSEDAEIVGDGMIDCCKPISQHYFSNHGDVTNLVILADNRCMGASSSAMSLRPPWQKSFQRVLCIYNSRVNSCASMSLLTSWLAWMSSKALTSVWTKGGGTAGLKSTSKNPFPLPVKIAW</sequence>
<dbReference type="EMBL" id="JAVHJL010000012">
    <property type="protein sequence ID" value="KAK6495828.1"/>
    <property type="molecule type" value="Genomic_DNA"/>
</dbReference>
<gene>
    <name evidence="1" type="ORF">TWF481_002874</name>
</gene>
<evidence type="ECO:0000313" key="1">
    <source>
        <dbReference type="EMBL" id="KAK6495828.1"/>
    </source>
</evidence>
<accession>A0AAV9VT76</accession>
<organism evidence="1 2">
    <name type="scientific">Arthrobotrys musiformis</name>
    <dbReference type="NCBI Taxonomy" id="47236"/>
    <lineage>
        <taxon>Eukaryota</taxon>
        <taxon>Fungi</taxon>
        <taxon>Dikarya</taxon>
        <taxon>Ascomycota</taxon>
        <taxon>Pezizomycotina</taxon>
        <taxon>Orbiliomycetes</taxon>
        <taxon>Orbiliales</taxon>
        <taxon>Orbiliaceae</taxon>
        <taxon>Arthrobotrys</taxon>
    </lineage>
</organism>